<protein>
    <recommendedName>
        <fullName evidence="5">Secreted protein</fullName>
    </recommendedName>
</protein>
<evidence type="ECO:0008006" key="5">
    <source>
        <dbReference type="Google" id="ProtNLM"/>
    </source>
</evidence>
<dbReference type="RefSeq" id="WP_266496625.1">
    <property type="nucleotide sequence ID" value="NZ_CP108036.1"/>
</dbReference>
<proteinExistence type="predicted"/>
<keyword evidence="2" id="KW-1133">Transmembrane helix</keyword>
<evidence type="ECO:0000256" key="2">
    <source>
        <dbReference type="SAM" id="Phobius"/>
    </source>
</evidence>
<accession>A0ABZ1Q475</accession>
<reference evidence="3" key="1">
    <citation type="submission" date="2022-10" db="EMBL/GenBank/DDBJ databases">
        <title>The complete genomes of actinobacterial strains from the NBC collection.</title>
        <authorList>
            <person name="Joergensen T.S."/>
            <person name="Alvarez Arevalo M."/>
            <person name="Sterndorff E.B."/>
            <person name="Faurdal D."/>
            <person name="Vuksanovic O."/>
            <person name="Mourched A.-S."/>
            <person name="Charusanti P."/>
            <person name="Shaw S."/>
            <person name="Blin K."/>
            <person name="Weber T."/>
        </authorList>
    </citation>
    <scope>NUCLEOTIDE SEQUENCE</scope>
    <source>
        <strain evidence="3">NBC_00303</strain>
    </source>
</reference>
<feature type="transmembrane region" description="Helical" evidence="2">
    <location>
        <begin position="60"/>
        <end position="79"/>
    </location>
</feature>
<keyword evidence="4" id="KW-1185">Reference proteome</keyword>
<dbReference type="Proteomes" id="UP001432312">
    <property type="component" value="Chromosome"/>
</dbReference>
<dbReference type="EMBL" id="CP108036">
    <property type="protein sequence ID" value="WUN77205.1"/>
    <property type="molecule type" value="Genomic_DNA"/>
</dbReference>
<feature type="transmembrane region" description="Helical" evidence="2">
    <location>
        <begin position="32"/>
        <end position="53"/>
    </location>
</feature>
<gene>
    <name evidence="3" type="ORF">OHA91_01045</name>
</gene>
<keyword evidence="2" id="KW-0472">Membrane</keyword>
<feature type="compositionally biased region" description="Polar residues" evidence="1">
    <location>
        <begin position="229"/>
        <end position="238"/>
    </location>
</feature>
<keyword evidence="2" id="KW-0812">Transmembrane</keyword>
<feature type="region of interest" description="Disordered" evidence="1">
    <location>
        <begin position="210"/>
        <end position="238"/>
    </location>
</feature>
<evidence type="ECO:0000313" key="3">
    <source>
        <dbReference type="EMBL" id="WUN77205.1"/>
    </source>
</evidence>
<evidence type="ECO:0000256" key="1">
    <source>
        <dbReference type="SAM" id="MobiDB-lite"/>
    </source>
</evidence>
<organism evidence="3 4">
    <name type="scientific">Streptomyces erythrochromogenes</name>
    <dbReference type="NCBI Taxonomy" id="285574"/>
    <lineage>
        <taxon>Bacteria</taxon>
        <taxon>Bacillati</taxon>
        <taxon>Actinomycetota</taxon>
        <taxon>Actinomycetes</taxon>
        <taxon>Kitasatosporales</taxon>
        <taxon>Streptomycetaceae</taxon>
        <taxon>Streptomyces</taxon>
    </lineage>
</organism>
<evidence type="ECO:0000313" key="4">
    <source>
        <dbReference type="Proteomes" id="UP001432312"/>
    </source>
</evidence>
<sequence>MFTPVCVALLGTVLACLPFVVAVQLPRRPRNTRAACWAGASVVLAPAFLIVLAAAGTGPWLVSCAVVMIVSCTATLIAVRNEEQRSPAAARAAAAAAVVALVTAATSCSGPYTDYPGVWASPQGSASLSLTEPHGLEQGGRYTLRIGTCTERGEWAFDHPQTSEPVPIWLNREDTATCLPDDSAILAYIAGGTRAAPVIQLPGLRLTKQSGAQSVRSAPVAPTDGWHPSSASMPPATGTTFAGRLVDATFTF</sequence>
<name>A0ABZ1Q475_9ACTN</name>
<dbReference type="GeneID" id="95494578"/>